<evidence type="ECO:0000313" key="1">
    <source>
        <dbReference type="EMBL" id="RJK93174.1"/>
    </source>
</evidence>
<evidence type="ECO:0000313" key="2">
    <source>
        <dbReference type="Proteomes" id="UP000265614"/>
    </source>
</evidence>
<dbReference type="AlphaFoldDB" id="A0A3A3YS86"/>
<dbReference type="EMBL" id="QZEZ01000010">
    <property type="protein sequence ID" value="RJK93174.1"/>
    <property type="molecule type" value="Genomic_DNA"/>
</dbReference>
<organism evidence="1 2">
    <name type="scientific">Vallicoccus soli</name>
    <dbReference type="NCBI Taxonomy" id="2339232"/>
    <lineage>
        <taxon>Bacteria</taxon>
        <taxon>Bacillati</taxon>
        <taxon>Actinomycetota</taxon>
        <taxon>Actinomycetes</taxon>
        <taxon>Motilibacterales</taxon>
        <taxon>Vallicoccaceae</taxon>
        <taxon>Vallicoccus</taxon>
    </lineage>
</organism>
<dbReference type="OrthoDB" id="5188825at2"/>
<keyword evidence="2" id="KW-1185">Reference proteome</keyword>
<protein>
    <submittedName>
        <fullName evidence="1">Uncharacterized protein</fullName>
    </submittedName>
</protein>
<gene>
    <name evidence="1" type="ORF">D5H78_17360</name>
</gene>
<proteinExistence type="predicted"/>
<dbReference type="Proteomes" id="UP000265614">
    <property type="component" value="Unassembled WGS sequence"/>
</dbReference>
<name>A0A3A3YS86_9ACTN</name>
<accession>A0A3A3YS86</accession>
<dbReference type="RefSeq" id="WP_119951766.1">
    <property type="nucleotide sequence ID" value="NZ_QZEZ01000010.1"/>
</dbReference>
<comment type="caution">
    <text evidence="1">The sequence shown here is derived from an EMBL/GenBank/DDBJ whole genome shotgun (WGS) entry which is preliminary data.</text>
</comment>
<sequence length="110" mass="11888">MTTIKASCPTCGDVELTPTQLRLVVANVTERSFYSFHCAKCTSEVRKPADEEIVALLVSGGVRAERWTIPAEALEVRAGDRISYDDVLDFALALDRVDTLTALLTPSSGA</sequence>
<reference evidence="1 2" key="1">
    <citation type="submission" date="2018-09" db="EMBL/GenBank/DDBJ databases">
        <title>YIM 75000 draft genome.</title>
        <authorList>
            <person name="Tang S."/>
            <person name="Feng Y."/>
        </authorList>
    </citation>
    <scope>NUCLEOTIDE SEQUENCE [LARGE SCALE GENOMIC DNA]</scope>
    <source>
        <strain evidence="1 2">YIM 75000</strain>
    </source>
</reference>